<feature type="repeat" description="WD" evidence="7">
    <location>
        <begin position="258"/>
        <end position="288"/>
    </location>
</feature>
<reference evidence="9" key="1">
    <citation type="journal article" date="2021" name="Front. Plant Sci.">
        <title>Chromosome-Scale Genome Assembly for Chinese Sour Jujube and Insights Into Its Genome Evolution and Domestication Signature.</title>
        <authorList>
            <person name="Shen L.-Y."/>
            <person name="Luo H."/>
            <person name="Wang X.-L."/>
            <person name="Wang X.-M."/>
            <person name="Qiu X.-J."/>
            <person name="Liu H."/>
            <person name="Zhou S.-S."/>
            <person name="Jia K.-H."/>
            <person name="Nie S."/>
            <person name="Bao Y.-T."/>
            <person name="Zhang R.-G."/>
            <person name="Yun Q.-Z."/>
            <person name="Chai Y.-H."/>
            <person name="Lu J.-Y."/>
            <person name="Li Y."/>
            <person name="Zhao S.-W."/>
            <person name="Mao J.-F."/>
            <person name="Jia S.-G."/>
            <person name="Mao Y.-M."/>
        </authorList>
    </citation>
    <scope>NUCLEOTIDE SEQUENCE</scope>
    <source>
        <strain evidence="9">AT0</strain>
        <tissue evidence="9">Leaf</tissue>
    </source>
</reference>
<evidence type="ECO:0000313" key="9">
    <source>
        <dbReference type="EMBL" id="KAH7537739.1"/>
    </source>
</evidence>
<evidence type="ECO:0000256" key="6">
    <source>
        <dbReference type="ARBA" id="ARBA00023306"/>
    </source>
</evidence>
<comment type="similarity">
    <text evidence="1">Belongs to the WD repeat CDC20/Fizzy family.</text>
</comment>
<keyword evidence="2 7" id="KW-0853">WD repeat</keyword>
<dbReference type="InterPro" id="IPR036322">
    <property type="entry name" value="WD40_repeat_dom_sf"/>
</dbReference>
<dbReference type="GO" id="GO:1990757">
    <property type="term" value="F:ubiquitin ligase activator activity"/>
    <property type="evidence" value="ECO:0007669"/>
    <property type="project" value="TreeGrafter"/>
</dbReference>
<dbReference type="GO" id="GO:0031145">
    <property type="term" value="P:anaphase-promoting complex-dependent catabolic process"/>
    <property type="evidence" value="ECO:0007669"/>
    <property type="project" value="TreeGrafter"/>
</dbReference>
<evidence type="ECO:0000256" key="4">
    <source>
        <dbReference type="ARBA" id="ARBA00022737"/>
    </source>
</evidence>
<keyword evidence="3" id="KW-0132">Cell division</keyword>
<dbReference type="PROSITE" id="PS00678">
    <property type="entry name" value="WD_REPEATS_1"/>
    <property type="match status" value="1"/>
</dbReference>
<evidence type="ECO:0000259" key="8">
    <source>
        <dbReference type="Pfam" id="PF24807"/>
    </source>
</evidence>
<dbReference type="InterPro" id="IPR015943">
    <property type="entry name" value="WD40/YVTN_repeat-like_dom_sf"/>
</dbReference>
<dbReference type="GO" id="GO:0010997">
    <property type="term" value="F:anaphase-promoting complex binding"/>
    <property type="evidence" value="ECO:0007669"/>
    <property type="project" value="InterPro"/>
</dbReference>
<evidence type="ECO:0000256" key="3">
    <source>
        <dbReference type="ARBA" id="ARBA00022618"/>
    </source>
</evidence>
<dbReference type="InterPro" id="IPR056150">
    <property type="entry name" value="WD40_CDC20-Fz"/>
</dbReference>
<gene>
    <name evidence="9" type="ORF">FEM48_Zijuj03G0124800</name>
</gene>
<dbReference type="SUPFAM" id="SSF50978">
    <property type="entry name" value="WD40 repeat-like"/>
    <property type="match status" value="1"/>
</dbReference>
<comment type="caution">
    <text evidence="9">The sequence shown here is derived from an EMBL/GenBank/DDBJ whole genome shotgun (WGS) entry which is preliminary data.</text>
</comment>
<dbReference type="Pfam" id="PF24807">
    <property type="entry name" value="WD40_CDC20-Fz"/>
    <property type="match status" value="1"/>
</dbReference>
<dbReference type="Gene3D" id="2.130.10.10">
    <property type="entry name" value="YVTN repeat-like/Quinoprotein amine dehydrogenase"/>
    <property type="match status" value="1"/>
</dbReference>
<dbReference type="PROSITE" id="PS50294">
    <property type="entry name" value="WD_REPEATS_REGION"/>
    <property type="match status" value="2"/>
</dbReference>
<accession>A0A978VQB4</accession>
<keyword evidence="4" id="KW-0677">Repeat</keyword>
<proteinExistence type="inferred from homology"/>
<dbReference type="InterPro" id="IPR033010">
    <property type="entry name" value="Cdc20/Fizzy"/>
</dbReference>
<evidence type="ECO:0000256" key="7">
    <source>
        <dbReference type="PROSITE-ProRule" id="PRU00221"/>
    </source>
</evidence>
<dbReference type="EMBL" id="JAEACU010000003">
    <property type="protein sequence ID" value="KAH7537739.1"/>
    <property type="molecule type" value="Genomic_DNA"/>
</dbReference>
<evidence type="ECO:0000256" key="2">
    <source>
        <dbReference type="ARBA" id="ARBA00022574"/>
    </source>
</evidence>
<dbReference type="PROSITE" id="PS50082">
    <property type="entry name" value="WD_REPEATS_2"/>
    <property type="match status" value="2"/>
</dbReference>
<keyword evidence="6" id="KW-0131">Cell cycle</keyword>
<sequence>MFEILQSDWYSPTRLQSSPTAKFDFPGDRFIPNRSLMDLDHAHSLLTNRTKPLHNSNFNESYRQKLEDKLTLNSEGKPFRMLVFRGSPKSNRRPTRCVDEMRRQDDEAEELENNMKQYRSFPQRAARILDAPNLVNDFYMNILDWGKNNILAVALGQALYLWNPDSGNVHKLFEVDGNDCPTSIAWSRDEKTLAVGFFSSKLQLWDAESSKLVRAIEDHTGRIATIAWKSHVLLTSGSRDKSILNHDARARSNLISSLMAHTDEVCRLKWSDNKLASGGNENLIYIWDSFKMSSSSKFLYRFNEHGGAVKALAWCPYQYGVLASGGGTTDGCIKLWNTQKGSCINSMPTKSQICGLEWNTHHKEIVSAHGFSTSSTRSNRLCLWRYPSMAKLGESTRHDDRVLHLSQSPDGLTVVSAGADQTLRFWEVFGPPAADNSKLSNLDSILSLKTSPIR</sequence>
<organism evidence="9 10">
    <name type="scientific">Ziziphus jujuba var. spinosa</name>
    <dbReference type="NCBI Taxonomy" id="714518"/>
    <lineage>
        <taxon>Eukaryota</taxon>
        <taxon>Viridiplantae</taxon>
        <taxon>Streptophyta</taxon>
        <taxon>Embryophyta</taxon>
        <taxon>Tracheophyta</taxon>
        <taxon>Spermatophyta</taxon>
        <taxon>Magnoliopsida</taxon>
        <taxon>eudicotyledons</taxon>
        <taxon>Gunneridae</taxon>
        <taxon>Pentapetalae</taxon>
        <taxon>rosids</taxon>
        <taxon>fabids</taxon>
        <taxon>Rosales</taxon>
        <taxon>Rhamnaceae</taxon>
        <taxon>Paliureae</taxon>
        <taxon>Ziziphus</taxon>
    </lineage>
</organism>
<dbReference type="Proteomes" id="UP000813462">
    <property type="component" value="Unassembled WGS sequence"/>
</dbReference>
<dbReference type="OrthoDB" id="10263272at2759"/>
<evidence type="ECO:0000313" key="10">
    <source>
        <dbReference type="Proteomes" id="UP000813462"/>
    </source>
</evidence>
<dbReference type="InterPro" id="IPR001680">
    <property type="entry name" value="WD40_rpt"/>
</dbReference>
<keyword evidence="5" id="KW-0498">Mitosis</keyword>
<dbReference type="SMART" id="SM00320">
    <property type="entry name" value="WD40"/>
    <property type="match status" value="6"/>
</dbReference>
<protein>
    <recommendedName>
        <fullName evidence="8">CDC20/Fizzy WD40 domain-containing protein</fullName>
    </recommendedName>
</protein>
<evidence type="ECO:0000256" key="1">
    <source>
        <dbReference type="ARBA" id="ARBA00006445"/>
    </source>
</evidence>
<dbReference type="GO" id="GO:0005680">
    <property type="term" value="C:anaphase-promoting complex"/>
    <property type="evidence" value="ECO:0007669"/>
    <property type="project" value="TreeGrafter"/>
</dbReference>
<dbReference type="AlphaFoldDB" id="A0A978VQB4"/>
<dbReference type="GO" id="GO:1905786">
    <property type="term" value="P:positive regulation of anaphase-promoting complex-dependent catabolic process"/>
    <property type="evidence" value="ECO:0007669"/>
    <property type="project" value="TreeGrafter"/>
</dbReference>
<feature type="repeat" description="WD" evidence="7">
    <location>
        <begin position="395"/>
        <end position="428"/>
    </location>
</feature>
<feature type="domain" description="CDC20/Fizzy WD40" evidence="8">
    <location>
        <begin position="129"/>
        <end position="426"/>
    </location>
</feature>
<dbReference type="InterPro" id="IPR019775">
    <property type="entry name" value="WD40_repeat_CS"/>
</dbReference>
<dbReference type="GO" id="GO:0051301">
    <property type="term" value="P:cell division"/>
    <property type="evidence" value="ECO:0007669"/>
    <property type="project" value="UniProtKB-KW"/>
</dbReference>
<dbReference type="PANTHER" id="PTHR19918:SF43">
    <property type="entry name" value="CELL DIVISION CYCLE 20.2, COFACTOR OF APC COMPLEX-LIKE ISOFORM X2"/>
    <property type="match status" value="1"/>
</dbReference>
<name>A0A978VQB4_ZIZJJ</name>
<evidence type="ECO:0000256" key="5">
    <source>
        <dbReference type="ARBA" id="ARBA00022776"/>
    </source>
</evidence>
<dbReference type="PANTHER" id="PTHR19918">
    <property type="entry name" value="CELL DIVISION CYCLE 20 CDC20 FIZZY -RELATED"/>
    <property type="match status" value="1"/>
</dbReference>